<name>A0A7C5R7N3_9PROT</name>
<protein>
    <submittedName>
        <fullName evidence="6">GFA family protein</fullName>
    </submittedName>
</protein>
<comment type="caution">
    <text evidence="6">The sequence shown here is derived from an EMBL/GenBank/DDBJ whole genome shotgun (WGS) entry which is preliminary data.</text>
</comment>
<comment type="similarity">
    <text evidence="1">Belongs to the Gfa family.</text>
</comment>
<dbReference type="Pfam" id="PF04828">
    <property type="entry name" value="GFA"/>
    <property type="match status" value="1"/>
</dbReference>
<dbReference type="InterPro" id="IPR006913">
    <property type="entry name" value="CENP-V/GFA"/>
</dbReference>
<dbReference type="EMBL" id="DRMJ01000342">
    <property type="protein sequence ID" value="HHL43267.1"/>
    <property type="molecule type" value="Genomic_DNA"/>
</dbReference>
<dbReference type="GO" id="GO:0016846">
    <property type="term" value="F:carbon-sulfur lyase activity"/>
    <property type="evidence" value="ECO:0007669"/>
    <property type="project" value="InterPro"/>
</dbReference>
<keyword evidence="4" id="KW-0456">Lyase</keyword>
<dbReference type="PANTHER" id="PTHR33337">
    <property type="entry name" value="GFA DOMAIN-CONTAINING PROTEIN"/>
    <property type="match status" value="1"/>
</dbReference>
<evidence type="ECO:0000313" key="6">
    <source>
        <dbReference type="EMBL" id="HHL43267.1"/>
    </source>
</evidence>
<dbReference type="SUPFAM" id="SSF51316">
    <property type="entry name" value="Mss4-like"/>
    <property type="match status" value="1"/>
</dbReference>
<evidence type="ECO:0000256" key="3">
    <source>
        <dbReference type="ARBA" id="ARBA00022833"/>
    </source>
</evidence>
<dbReference type="Gene3D" id="3.90.1590.10">
    <property type="entry name" value="glutathione-dependent formaldehyde- activating enzyme (gfa)"/>
    <property type="match status" value="1"/>
</dbReference>
<sequence length="136" mass="14994">MELDGGCYCGKLRYKVKGTPTLKAQCHCRPCQYISGGGPNYFMLVPKDGFAFTKGTPKAFKRRDIPVAVTREFCPDCGTHIITRRPGLAEIVLKIGTLDDPSAYKGPQIAIFTEEEQCFHQTPDGVPKFDKLPPGV</sequence>
<dbReference type="GO" id="GO:0046872">
    <property type="term" value="F:metal ion binding"/>
    <property type="evidence" value="ECO:0007669"/>
    <property type="project" value="UniProtKB-KW"/>
</dbReference>
<dbReference type="InterPro" id="IPR011057">
    <property type="entry name" value="Mss4-like_sf"/>
</dbReference>
<feature type="domain" description="CENP-V/GFA" evidence="5">
    <location>
        <begin position="3"/>
        <end position="130"/>
    </location>
</feature>
<dbReference type="PANTHER" id="PTHR33337:SF40">
    <property type="entry name" value="CENP-V_GFA DOMAIN-CONTAINING PROTEIN-RELATED"/>
    <property type="match status" value="1"/>
</dbReference>
<dbReference type="AlphaFoldDB" id="A0A7C5R7N3"/>
<evidence type="ECO:0000256" key="2">
    <source>
        <dbReference type="ARBA" id="ARBA00022723"/>
    </source>
</evidence>
<evidence type="ECO:0000256" key="4">
    <source>
        <dbReference type="ARBA" id="ARBA00023239"/>
    </source>
</evidence>
<dbReference type="PROSITE" id="PS51891">
    <property type="entry name" value="CENP_V_GFA"/>
    <property type="match status" value="1"/>
</dbReference>
<evidence type="ECO:0000256" key="1">
    <source>
        <dbReference type="ARBA" id="ARBA00005495"/>
    </source>
</evidence>
<accession>A0A7C5R7N3</accession>
<keyword evidence="2" id="KW-0479">Metal-binding</keyword>
<evidence type="ECO:0000259" key="5">
    <source>
        <dbReference type="PROSITE" id="PS51891"/>
    </source>
</evidence>
<keyword evidence="3" id="KW-0862">Zinc</keyword>
<proteinExistence type="inferred from homology"/>
<organism evidence="6">
    <name type="scientific">Hellea balneolensis</name>
    <dbReference type="NCBI Taxonomy" id="287478"/>
    <lineage>
        <taxon>Bacteria</taxon>
        <taxon>Pseudomonadati</taxon>
        <taxon>Pseudomonadota</taxon>
        <taxon>Alphaproteobacteria</taxon>
        <taxon>Maricaulales</taxon>
        <taxon>Robiginitomaculaceae</taxon>
        <taxon>Hellea</taxon>
    </lineage>
</organism>
<reference evidence="6" key="1">
    <citation type="journal article" date="2020" name="mSystems">
        <title>Genome- and Community-Level Interaction Insights into Carbon Utilization and Element Cycling Functions of Hydrothermarchaeota in Hydrothermal Sediment.</title>
        <authorList>
            <person name="Zhou Z."/>
            <person name="Liu Y."/>
            <person name="Xu W."/>
            <person name="Pan J."/>
            <person name="Luo Z.H."/>
            <person name="Li M."/>
        </authorList>
    </citation>
    <scope>NUCLEOTIDE SEQUENCE [LARGE SCALE GENOMIC DNA]</scope>
    <source>
        <strain evidence="6">HyVt-485</strain>
    </source>
</reference>
<gene>
    <name evidence="6" type="ORF">ENJ42_06615</name>
</gene>
<dbReference type="Proteomes" id="UP000885830">
    <property type="component" value="Unassembled WGS sequence"/>
</dbReference>